<dbReference type="AlphaFoldDB" id="A0A2T0UX67"/>
<dbReference type="Proteomes" id="UP000238176">
    <property type="component" value="Unassembled WGS sequence"/>
</dbReference>
<comment type="caution">
    <text evidence="2">The sequence shown here is derived from an EMBL/GenBank/DDBJ whole genome shotgun (WGS) entry which is preliminary data.</text>
</comment>
<evidence type="ECO:0000313" key="2">
    <source>
        <dbReference type="EMBL" id="PRY62521.1"/>
    </source>
</evidence>
<keyword evidence="3" id="KW-1185">Reference proteome</keyword>
<feature type="region of interest" description="Disordered" evidence="1">
    <location>
        <begin position="471"/>
        <end position="495"/>
    </location>
</feature>
<keyword evidence="2" id="KW-0808">Transferase</keyword>
<sequence>MIPTLLIAGPVLLVLTVLCCRTGVRIARLRRDLAARRATLELLHRAARRPGPPAAADLGRLRRVEDGLAGGFPAAAAEDARKAAAIRGIPVRDRLAMVRSVAAWQRLDEQAPARTVRDRFDLVVVSHFGLPGGTTSANEAEIRIWHEHGLKVGLIHHPVYAWGPNAPVHPRIRALVDAGAARLIDRDAEIECDLALVRLPTVMERPLERRPAVKAARTAVLVNQTPYRRYDESGPHDHAWDIATVARNVEEWLGRPTWYAGGPLVLAALRRHHAAETAGLDLAAEPWNEAIAVADWRLGPRRTPDGRIRIGRHSRDDALKWPEDPQTLLQCYPEADPFEIHVLGGADAPRQVLGRLPANWTVRDFGALTAREFLARIDVMVYFIASDGLEAFGRAPLEAMAAGVPVIMDPRFEPTFGPAAVYCAPEEVADAAARLAADAEAYAAQRSAAWDHLERHFSARALMDRLRLGAPAAGPRQRTGSGDGHRVPAGVDDRR</sequence>
<dbReference type="CDD" id="cd01635">
    <property type="entry name" value="Glycosyltransferase_GTB-type"/>
    <property type="match status" value="1"/>
</dbReference>
<dbReference type="Pfam" id="PF13692">
    <property type="entry name" value="Glyco_trans_1_4"/>
    <property type="match status" value="1"/>
</dbReference>
<protein>
    <submittedName>
        <fullName evidence="2">Glycosyl transferase family 1</fullName>
    </submittedName>
</protein>
<proteinExistence type="predicted"/>
<evidence type="ECO:0000313" key="3">
    <source>
        <dbReference type="Proteomes" id="UP000238176"/>
    </source>
</evidence>
<reference evidence="2 3" key="1">
    <citation type="submission" date="2018-03" db="EMBL/GenBank/DDBJ databases">
        <title>Genomic Encyclopedia of Type Strains, Phase III (KMG-III): the genomes of soil and plant-associated and newly described type strains.</title>
        <authorList>
            <person name="Whitman W."/>
        </authorList>
    </citation>
    <scope>NUCLEOTIDE SEQUENCE [LARGE SCALE GENOMIC DNA]</scope>
    <source>
        <strain evidence="2 3">CGMCC 4.7067</strain>
    </source>
</reference>
<evidence type="ECO:0000256" key="1">
    <source>
        <dbReference type="SAM" id="MobiDB-lite"/>
    </source>
</evidence>
<organism evidence="2 3">
    <name type="scientific">Glycomyces artemisiae</name>
    <dbReference type="NCBI Taxonomy" id="1076443"/>
    <lineage>
        <taxon>Bacteria</taxon>
        <taxon>Bacillati</taxon>
        <taxon>Actinomycetota</taxon>
        <taxon>Actinomycetes</taxon>
        <taxon>Glycomycetales</taxon>
        <taxon>Glycomycetaceae</taxon>
        <taxon>Glycomyces</taxon>
    </lineage>
</organism>
<accession>A0A2T0UX67</accession>
<dbReference type="EMBL" id="PVTJ01000001">
    <property type="protein sequence ID" value="PRY62521.1"/>
    <property type="molecule type" value="Genomic_DNA"/>
</dbReference>
<feature type="compositionally biased region" description="Basic and acidic residues" evidence="1">
    <location>
        <begin position="483"/>
        <end position="495"/>
    </location>
</feature>
<dbReference type="Gene3D" id="3.40.50.2000">
    <property type="entry name" value="Glycogen Phosphorylase B"/>
    <property type="match status" value="1"/>
</dbReference>
<dbReference type="RefSeq" id="WP_106362528.1">
    <property type="nucleotide sequence ID" value="NZ_PVTJ01000001.1"/>
</dbReference>
<dbReference type="GO" id="GO:0016740">
    <property type="term" value="F:transferase activity"/>
    <property type="evidence" value="ECO:0007669"/>
    <property type="project" value="UniProtKB-KW"/>
</dbReference>
<name>A0A2T0UX67_9ACTN</name>
<dbReference type="OrthoDB" id="8549922at2"/>
<gene>
    <name evidence="2" type="ORF">B0I28_101855</name>
</gene>
<dbReference type="SUPFAM" id="SSF53756">
    <property type="entry name" value="UDP-Glycosyltransferase/glycogen phosphorylase"/>
    <property type="match status" value="2"/>
</dbReference>